<dbReference type="EMBL" id="BAAAQK010000009">
    <property type="protein sequence ID" value="GAA1852517.1"/>
    <property type="molecule type" value="Genomic_DNA"/>
</dbReference>
<dbReference type="InterPro" id="IPR039424">
    <property type="entry name" value="SBP_5"/>
</dbReference>
<dbReference type="Pfam" id="PF00496">
    <property type="entry name" value="SBP_bac_5"/>
    <property type="match status" value="1"/>
</dbReference>
<dbReference type="Proteomes" id="UP001500449">
    <property type="component" value="Unassembled WGS sequence"/>
</dbReference>
<dbReference type="PROSITE" id="PS51318">
    <property type="entry name" value="TAT"/>
    <property type="match status" value="1"/>
</dbReference>
<dbReference type="InterPro" id="IPR030678">
    <property type="entry name" value="Peptide/Ni-bd"/>
</dbReference>
<accession>A0ABN2N5B1</accession>
<dbReference type="PANTHER" id="PTHR30290:SF10">
    <property type="entry name" value="PERIPLASMIC OLIGOPEPTIDE-BINDING PROTEIN-RELATED"/>
    <property type="match status" value="1"/>
</dbReference>
<evidence type="ECO:0000313" key="8">
    <source>
        <dbReference type="Proteomes" id="UP001500449"/>
    </source>
</evidence>
<keyword evidence="4" id="KW-0732">Signal</keyword>
<evidence type="ECO:0000256" key="5">
    <source>
        <dbReference type="SAM" id="MobiDB-lite"/>
    </source>
</evidence>
<name>A0ABN2N5B1_9PSEU</name>
<dbReference type="PIRSF" id="PIRSF002741">
    <property type="entry name" value="MppA"/>
    <property type="match status" value="1"/>
</dbReference>
<comment type="similarity">
    <text evidence="2">Belongs to the bacterial solute-binding protein 5 family.</text>
</comment>
<feature type="domain" description="Solute-binding protein family 5" evidence="6">
    <location>
        <begin position="106"/>
        <end position="487"/>
    </location>
</feature>
<evidence type="ECO:0000256" key="2">
    <source>
        <dbReference type="ARBA" id="ARBA00005695"/>
    </source>
</evidence>
<reference evidence="7 8" key="1">
    <citation type="journal article" date="2019" name="Int. J. Syst. Evol. Microbiol.">
        <title>The Global Catalogue of Microorganisms (GCM) 10K type strain sequencing project: providing services to taxonomists for standard genome sequencing and annotation.</title>
        <authorList>
            <consortium name="The Broad Institute Genomics Platform"/>
            <consortium name="The Broad Institute Genome Sequencing Center for Infectious Disease"/>
            <person name="Wu L."/>
            <person name="Ma J."/>
        </authorList>
    </citation>
    <scope>NUCLEOTIDE SEQUENCE [LARGE SCALE GENOMIC DNA]</scope>
    <source>
        <strain evidence="7 8">JCM 16009</strain>
    </source>
</reference>
<evidence type="ECO:0000313" key="7">
    <source>
        <dbReference type="EMBL" id="GAA1852517.1"/>
    </source>
</evidence>
<dbReference type="InterPro" id="IPR006311">
    <property type="entry name" value="TAT_signal"/>
</dbReference>
<dbReference type="InterPro" id="IPR000914">
    <property type="entry name" value="SBP_5_dom"/>
</dbReference>
<dbReference type="SUPFAM" id="SSF53850">
    <property type="entry name" value="Periplasmic binding protein-like II"/>
    <property type="match status" value="1"/>
</dbReference>
<protein>
    <submittedName>
        <fullName evidence="7">ABC transporter substrate-binding protein</fullName>
    </submittedName>
</protein>
<comment type="subcellular location">
    <subcellularLocation>
        <location evidence="1">Cell envelope</location>
    </subcellularLocation>
</comment>
<dbReference type="PANTHER" id="PTHR30290">
    <property type="entry name" value="PERIPLASMIC BINDING COMPONENT OF ABC TRANSPORTER"/>
    <property type="match status" value="1"/>
</dbReference>
<gene>
    <name evidence="7" type="ORF">GCM10009836_35760</name>
</gene>
<keyword evidence="3" id="KW-0813">Transport</keyword>
<organism evidence="7 8">
    <name type="scientific">Pseudonocardia ailaonensis</name>
    <dbReference type="NCBI Taxonomy" id="367279"/>
    <lineage>
        <taxon>Bacteria</taxon>
        <taxon>Bacillati</taxon>
        <taxon>Actinomycetota</taxon>
        <taxon>Actinomycetes</taxon>
        <taxon>Pseudonocardiales</taxon>
        <taxon>Pseudonocardiaceae</taxon>
        <taxon>Pseudonocardia</taxon>
    </lineage>
</organism>
<keyword evidence="8" id="KW-1185">Reference proteome</keyword>
<dbReference type="Gene3D" id="3.10.105.10">
    <property type="entry name" value="Dipeptide-binding Protein, Domain 3"/>
    <property type="match status" value="1"/>
</dbReference>
<evidence type="ECO:0000256" key="3">
    <source>
        <dbReference type="ARBA" id="ARBA00022448"/>
    </source>
</evidence>
<evidence type="ECO:0000256" key="4">
    <source>
        <dbReference type="ARBA" id="ARBA00022729"/>
    </source>
</evidence>
<dbReference type="Gene3D" id="3.40.190.10">
    <property type="entry name" value="Periplasmic binding protein-like II"/>
    <property type="match status" value="1"/>
</dbReference>
<feature type="region of interest" description="Disordered" evidence="5">
    <location>
        <begin position="1"/>
        <end position="29"/>
    </location>
</feature>
<comment type="caution">
    <text evidence="7">The sequence shown here is derived from an EMBL/GenBank/DDBJ whole genome shotgun (WGS) entry which is preliminary data.</text>
</comment>
<evidence type="ECO:0000256" key="1">
    <source>
        <dbReference type="ARBA" id="ARBA00004196"/>
    </source>
</evidence>
<sequence length="569" mass="60663">MMSRQIDPSEIRPTTPTREDTPAMTTRRRRTLRTGTAAGALLLALAACGGPGQAGQAAGPPVDGGQLTYALSVFPKCVDPALQARGLSAPQQFVETLTDQDRKTGEVVPRLAQSWEISPDARSITFHLRQGVTFSDGTPLTAEVVKTNIDTLKTLAGQAKTDTPLISALNSYKGTTVLDAATFRVDFGDPELGFLRYVSDPYFGIYSASTVASSYDARCAGTSLVGTGPYVIDSVVKNQKIELSKRADYNWAPAGVTGHTGAAHLDKIVFQVVPESGVRVGGLLSGQFDVADDIPVTDQDSVTAGGNQLVTGQVPNLVPGLRQNPFSPLGGDAVVREALQKSIDRTEIRDTLYNDNYALPTSVISKITPYYADQSALLTYDPDVAKALLTGAGWTTGADGIWQKDGLRLAPRVIYVSGTVQGATQQELELIQQQLKKVGIDLQLKPGTQSEYDAVYNDKKNASYDFLTGSGPAKDIDFLSGLFSKTNPALGGADQPELQAASDRLNLASTEAERRSAASDLQKLIIGKGYWLPIREQTKAVGVRSGVQGVAIDPYGATVLYDAWKKDAS</sequence>
<evidence type="ECO:0000259" key="6">
    <source>
        <dbReference type="Pfam" id="PF00496"/>
    </source>
</evidence>
<proteinExistence type="inferred from homology"/>